<accession>A0A0A9BM30</accession>
<keyword evidence="1" id="KW-0812">Transmembrane</keyword>
<feature type="transmembrane region" description="Helical" evidence="1">
    <location>
        <begin position="47"/>
        <end position="65"/>
    </location>
</feature>
<proteinExistence type="predicted"/>
<dbReference type="AlphaFoldDB" id="A0A0A9BM30"/>
<dbReference type="EMBL" id="GBRH01237568">
    <property type="protein sequence ID" value="JAD60327.1"/>
    <property type="molecule type" value="Transcribed_RNA"/>
</dbReference>
<protein>
    <submittedName>
        <fullName evidence="2">Uncharacterized protein</fullName>
    </submittedName>
</protein>
<keyword evidence="1" id="KW-0472">Membrane</keyword>
<organism evidence="2">
    <name type="scientific">Arundo donax</name>
    <name type="common">Giant reed</name>
    <name type="synonym">Donax arundinaceus</name>
    <dbReference type="NCBI Taxonomy" id="35708"/>
    <lineage>
        <taxon>Eukaryota</taxon>
        <taxon>Viridiplantae</taxon>
        <taxon>Streptophyta</taxon>
        <taxon>Embryophyta</taxon>
        <taxon>Tracheophyta</taxon>
        <taxon>Spermatophyta</taxon>
        <taxon>Magnoliopsida</taxon>
        <taxon>Liliopsida</taxon>
        <taxon>Poales</taxon>
        <taxon>Poaceae</taxon>
        <taxon>PACMAD clade</taxon>
        <taxon>Arundinoideae</taxon>
        <taxon>Arundineae</taxon>
        <taxon>Arundo</taxon>
    </lineage>
</organism>
<keyword evidence="1" id="KW-1133">Transmembrane helix</keyword>
<name>A0A0A9BM30_ARUDO</name>
<evidence type="ECO:0000256" key="1">
    <source>
        <dbReference type="SAM" id="Phobius"/>
    </source>
</evidence>
<sequence length="82" mass="9557">MPNCSTLHYICRHMINYLEIPTYVLISYDLLGRVDKDFRLTEILMGWWMYFYVLLLLSLAFPMIVQLGKRCVHSANGVGLSV</sequence>
<reference evidence="2" key="1">
    <citation type="submission" date="2014-09" db="EMBL/GenBank/DDBJ databases">
        <authorList>
            <person name="Magalhaes I.L.F."/>
            <person name="Oliveira U."/>
            <person name="Santos F.R."/>
            <person name="Vidigal T.H.D.A."/>
            <person name="Brescovit A.D."/>
            <person name="Santos A.J."/>
        </authorList>
    </citation>
    <scope>NUCLEOTIDE SEQUENCE</scope>
    <source>
        <tissue evidence="2">Shoot tissue taken approximately 20 cm above the soil surface</tissue>
    </source>
</reference>
<evidence type="ECO:0000313" key="2">
    <source>
        <dbReference type="EMBL" id="JAD60327.1"/>
    </source>
</evidence>
<reference evidence="2" key="2">
    <citation type="journal article" date="2015" name="Data Brief">
        <title>Shoot transcriptome of the giant reed, Arundo donax.</title>
        <authorList>
            <person name="Barrero R.A."/>
            <person name="Guerrero F.D."/>
            <person name="Moolhuijzen P."/>
            <person name="Goolsby J.A."/>
            <person name="Tidwell J."/>
            <person name="Bellgard S.E."/>
            <person name="Bellgard M.I."/>
        </authorList>
    </citation>
    <scope>NUCLEOTIDE SEQUENCE</scope>
    <source>
        <tissue evidence="2">Shoot tissue taken approximately 20 cm above the soil surface</tissue>
    </source>
</reference>